<evidence type="ECO:0000313" key="4">
    <source>
        <dbReference type="Proteomes" id="UP000187203"/>
    </source>
</evidence>
<dbReference type="CDD" id="cd02961">
    <property type="entry name" value="PDI_a_family"/>
    <property type="match status" value="3"/>
</dbReference>
<dbReference type="OrthoDB" id="1868826at2759"/>
<evidence type="ECO:0000313" key="3">
    <source>
        <dbReference type="EMBL" id="OMO81301.1"/>
    </source>
</evidence>
<gene>
    <name evidence="3" type="ORF">COLO4_23667</name>
</gene>
<sequence>MDKAYRKVKSKNGVLERLNEISKFYELAVMQLEGCLKFVQEEADNYVLESGHEILLEDLTEIRDRLQGRLKEVELAISEKDRELAERLANEFKHRKALEKELDSLHADLKCGKRKNEGIGELFLGTQASTESGDREGEFCELKNSVDQQVLNIQQQLEPNYQHRDEERNQVIDNKKIEQMGSDISILKETMDLAFCKMQNAICLSELGPMEHQWMWNIERSTVDIVIKGFMKDFQQNFEDQVKKREMQFSFGLKKQLSDVMRQMTSLSQELEFHTNQDEVQVNISNPKGFPKTNRRCLSEGDFGDSNNFLMEVEETNTNKKPCAKDSGDDGGNYVAKMIKNHESIIRRKSAEIMIPVKPEILREKGCPSFKKEYVNLKRRIPEVIVSLESLNCNPGIGHTFGECRYNYDVEKPSDHPVSSFTADMMDIKESGIESMEEIWAKVNKPSVSHVRNEEKCDEMRRLRQEMEDANLQTMIMEQTYLTLFKSLAEEFHTEMLNRVRNEEKREMRRLRQEMEDTNLQAMMMEQMYLTLFRSLAEEFHTEMINHHLQCLIKEALMSIKDDVWKLFLAEMIKEWEMKIDCSITESSIREEWLQFVIAETVKEACISEEADDQNQETSIEEHEKENIVTLTLHRLVKFLEEEEVLLLSACSEIKEQKMRLDLVCSVFDDLDGHKVVVKLTEKNFSSFIGENDYVMVYFGYPSDPRSRKLASRYEAAAATLSKDGEVAFAKVDFLTDKDLYLKYKLSGNPRVILFSGGNRKVYDGCGTRDDIVRWVRKNAAGVPIITQKDDAEQLLASDSMKVVGFYDSLESEDSKELYIASKLRPDLKFYQITDPEIAKMFRINPEIKHPVLIQLRKEDEDFRQFAGHEDFNEDIAEFYSQNLHVIKQPVINEKDQKAVVSLTEKNFSSFIAENEYVMVIFYEPCSYWSQTLALQYEAAAATLVKNDRFAFAKVDATTEMELATEYRICPMISGDPMVLLFADGVLKSSDVVRTRNDIERLIQEISTTSFPNIITENDDAEHLLTEFNGERFQVIKQPVLNQKGEAVVTLTWENFSSFIAENEFVMVNFYTTWCGWSQELAPVYEAAAATMKDDGVAFAQVDCVTEYNLAMKYHISGYPSMFLFAGGVRKYYDGERTRNDIVRWVRKNTAGIPTITEKDDAQHLLATDFIKVVGFYDTLEGPDSKELLFASKLRPDLNFYQTTSPEIAKIFHINPEIKHPVLVQLGSNDEDFKQFVGSFTGSDIANFLSSGKPLYTNERVAVVSQYSRKKSSEPGVLDQIFSSNYGDTDTATIMQNIGVLLVVMLPLIYLYCKWPRLEDELLKEGYTLDQIYSPKYDNGEDHYVKLPAHSDAASDPTYVPPVA</sequence>
<protein>
    <submittedName>
        <fullName evidence="3">Thioredoxin-like protein</fullName>
    </submittedName>
</protein>
<dbReference type="InterPro" id="IPR013766">
    <property type="entry name" value="Thioredoxin_domain"/>
</dbReference>
<evidence type="ECO:0000259" key="2">
    <source>
        <dbReference type="PROSITE" id="PS51352"/>
    </source>
</evidence>
<keyword evidence="1" id="KW-0175">Coiled coil</keyword>
<evidence type="ECO:0000256" key="1">
    <source>
        <dbReference type="SAM" id="Coils"/>
    </source>
</evidence>
<dbReference type="PROSITE" id="PS51352">
    <property type="entry name" value="THIOREDOXIN_2"/>
    <property type="match status" value="1"/>
</dbReference>
<dbReference type="InterPro" id="IPR037490">
    <property type="entry name" value="WAP"/>
</dbReference>
<name>A0A1R3IFM2_9ROSI</name>
<proteinExistence type="predicted"/>
<dbReference type="CDD" id="cd02981">
    <property type="entry name" value="PDI_b_family"/>
    <property type="match status" value="2"/>
</dbReference>
<dbReference type="Proteomes" id="UP000187203">
    <property type="component" value="Unassembled WGS sequence"/>
</dbReference>
<accession>A0A1R3IFM2</accession>
<dbReference type="EMBL" id="AWUE01018318">
    <property type="protein sequence ID" value="OMO81301.1"/>
    <property type="molecule type" value="Genomic_DNA"/>
</dbReference>
<comment type="caution">
    <text evidence="3">The sequence shown here is derived from an EMBL/GenBank/DDBJ whole genome shotgun (WGS) entry which is preliminary data.</text>
</comment>
<organism evidence="3 4">
    <name type="scientific">Corchorus olitorius</name>
    <dbReference type="NCBI Taxonomy" id="93759"/>
    <lineage>
        <taxon>Eukaryota</taxon>
        <taxon>Viridiplantae</taxon>
        <taxon>Streptophyta</taxon>
        <taxon>Embryophyta</taxon>
        <taxon>Tracheophyta</taxon>
        <taxon>Spermatophyta</taxon>
        <taxon>Magnoliopsida</taxon>
        <taxon>eudicotyledons</taxon>
        <taxon>Gunneridae</taxon>
        <taxon>Pentapetalae</taxon>
        <taxon>rosids</taxon>
        <taxon>malvids</taxon>
        <taxon>Malvales</taxon>
        <taxon>Malvaceae</taxon>
        <taxon>Grewioideae</taxon>
        <taxon>Apeibeae</taxon>
        <taxon>Corchorus</taxon>
    </lineage>
</organism>
<dbReference type="InterPro" id="IPR036249">
    <property type="entry name" value="Thioredoxin-like_sf"/>
</dbReference>
<dbReference type="PANTHER" id="PTHR33883">
    <property type="entry name" value="WPP DOMAIN-ASSOCIATED PROTEIN"/>
    <property type="match status" value="1"/>
</dbReference>
<reference evidence="4" key="1">
    <citation type="submission" date="2013-09" db="EMBL/GenBank/DDBJ databases">
        <title>Corchorus olitorius genome sequencing.</title>
        <authorList>
            <person name="Alam M."/>
            <person name="Haque M.S."/>
            <person name="Islam M.S."/>
            <person name="Emdad E.M."/>
            <person name="Islam M.M."/>
            <person name="Ahmed B."/>
            <person name="Halim A."/>
            <person name="Hossen Q.M.M."/>
            <person name="Hossain M.Z."/>
            <person name="Ahmed R."/>
            <person name="Khan M.M."/>
            <person name="Islam R."/>
            <person name="Rashid M.M."/>
            <person name="Khan S.A."/>
            <person name="Rahman M.S."/>
            <person name="Alam M."/>
            <person name="Yahiya A.S."/>
            <person name="Khan M.S."/>
            <person name="Azam M.S."/>
            <person name="Haque T."/>
            <person name="Lashkar M.Z.H."/>
            <person name="Akhand A.I."/>
            <person name="Morshed G."/>
            <person name="Roy S."/>
            <person name="Uddin K.S."/>
            <person name="Rabeya T."/>
            <person name="Hossain A.S."/>
            <person name="Chowdhury A."/>
            <person name="Snigdha A.R."/>
            <person name="Mortoza M.S."/>
            <person name="Matin S.A."/>
            <person name="Hoque S.M.E."/>
            <person name="Islam M.K."/>
            <person name="Roy D.K."/>
            <person name="Haider R."/>
            <person name="Moosa M.M."/>
            <person name="Elias S.M."/>
            <person name="Hasan A.M."/>
            <person name="Jahan S."/>
            <person name="Shafiuddin M."/>
            <person name="Mahmood N."/>
            <person name="Shommy N.S."/>
        </authorList>
    </citation>
    <scope>NUCLEOTIDE SEQUENCE [LARGE SCALE GENOMIC DNA]</scope>
    <source>
        <strain evidence="4">cv. O-4</strain>
    </source>
</reference>
<dbReference type="STRING" id="93759.A0A1R3IFM2"/>
<feature type="coiled-coil region" evidence="1">
    <location>
        <begin position="56"/>
        <end position="115"/>
    </location>
</feature>
<dbReference type="Pfam" id="PF00085">
    <property type="entry name" value="Thioredoxin"/>
    <property type="match status" value="3"/>
</dbReference>
<feature type="coiled-coil region" evidence="1">
    <location>
        <begin position="450"/>
        <end position="528"/>
    </location>
</feature>
<feature type="domain" description="Thioredoxin" evidence="2">
    <location>
        <begin position="1027"/>
        <end position="1151"/>
    </location>
</feature>
<keyword evidence="4" id="KW-1185">Reference proteome</keyword>
<dbReference type="PANTHER" id="PTHR33883:SF7">
    <property type="entry name" value="OS04G0521600 PROTEIN"/>
    <property type="match status" value="1"/>
</dbReference>
<dbReference type="Gene3D" id="3.40.30.10">
    <property type="entry name" value="Glutaredoxin"/>
    <property type="match status" value="5"/>
</dbReference>
<dbReference type="SUPFAM" id="SSF52833">
    <property type="entry name" value="Thioredoxin-like"/>
    <property type="match status" value="5"/>
</dbReference>